<name>A0AA38LVZ6_9TREE</name>
<dbReference type="SUPFAM" id="SSF52087">
    <property type="entry name" value="CRAL/TRIO domain"/>
    <property type="match status" value="1"/>
</dbReference>
<dbReference type="PROSITE" id="PS50191">
    <property type="entry name" value="CRAL_TRIO"/>
    <property type="match status" value="1"/>
</dbReference>
<dbReference type="Gene3D" id="3.40.525.10">
    <property type="entry name" value="CRAL-TRIO lipid binding domain"/>
    <property type="match status" value="1"/>
</dbReference>
<dbReference type="GeneID" id="77732803"/>
<accession>A0AA38LVZ6</accession>
<dbReference type="PANTHER" id="PTHR45824">
    <property type="entry name" value="GH16843P"/>
    <property type="match status" value="1"/>
</dbReference>
<dbReference type="InterPro" id="IPR036865">
    <property type="entry name" value="CRAL-TRIO_dom_sf"/>
</dbReference>
<organism evidence="2 3">
    <name type="scientific">Dioszegia hungarica</name>
    <dbReference type="NCBI Taxonomy" id="4972"/>
    <lineage>
        <taxon>Eukaryota</taxon>
        <taxon>Fungi</taxon>
        <taxon>Dikarya</taxon>
        <taxon>Basidiomycota</taxon>
        <taxon>Agaricomycotina</taxon>
        <taxon>Tremellomycetes</taxon>
        <taxon>Tremellales</taxon>
        <taxon>Bulleribasidiaceae</taxon>
        <taxon>Dioszegia</taxon>
    </lineage>
</organism>
<feature type="domain" description="CRAL-TRIO" evidence="1">
    <location>
        <begin position="104"/>
        <end position="260"/>
    </location>
</feature>
<evidence type="ECO:0000313" key="2">
    <source>
        <dbReference type="EMBL" id="KAI9637048.1"/>
    </source>
</evidence>
<keyword evidence="3" id="KW-1185">Reference proteome</keyword>
<proteinExistence type="predicted"/>
<reference evidence="2" key="1">
    <citation type="journal article" date="2022" name="G3 (Bethesda)">
        <title>High quality genome of the basidiomycete yeast Dioszegia hungarica PDD-24b-2 isolated from cloud water.</title>
        <authorList>
            <person name="Jarrige D."/>
            <person name="Haridas S."/>
            <person name="Bleykasten-Grosshans C."/>
            <person name="Joly M."/>
            <person name="Nadalig T."/>
            <person name="Sancelme M."/>
            <person name="Vuilleumier S."/>
            <person name="Grigoriev I.V."/>
            <person name="Amato P."/>
            <person name="Bringel F."/>
        </authorList>
    </citation>
    <scope>NUCLEOTIDE SEQUENCE</scope>
    <source>
        <strain evidence="2">PDD-24b-2</strain>
    </source>
</reference>
<dbReference type="Proteomes" id="UP001164286">
    <property type="component" value="Unassembled WGS sequence"/>
</dbReference>
<protein>
    <submittedName>
        <fullName evidence="2">CRAL-TRIO domain-containing protein</fullName>
    </submittedName>
</protein>
<sequence length="306" mass="34984">MKSRASTPKVSQPIDIVSYLTPPANRPNIKLPRLPAEYEPQLQSLQSHFNDHDLKLDVKETTGYEEAGAPEVEKRGLDEREMMYLSRETFVRYLLGEAFSYQSIPQQANRTGKGIVLGFTPDSQPIVYSFINRNPTPVNERRGVDTTFMIERATDLMVDGVSECLVIFQYGGEKLGESSTLSTTRDMLNIISSHYPHKFSLSAFQGMPWLVRTATNVVWPFVDIGLRERVKYDKDLVGDGDVVKEVLLKQCGGGLDYTYDHEQYWDTLIRVCMERRKDALERWRALGEKRTGREEKLFKVRPGVHA</sequence>
<dbReference type="RefSeq" id="XP_052946825.1">
    <property type="nucleotide sequence ID" value="XM_053093598.1"/>
</dbReference>
<evidence type="ECO:0000313" key="3">
    <source>
        <dbReference type="Proteomes" id="UP001164286"/>
    </source>
</evidence>
<dbReference type="AlphaFoldDB" id="A0AA38LVZ6"/>
<dbReference type="InterPro" id="IPR052578">
    <property type="entry name" value="PI_Transfer_CRAL-TRIO"/>
</dbReference>
<dbReference type="PANTHER" id="PTHR45824:SF29">
    <property type="entry name" value="GH16843P"/>
    <property type="match status" value="1"/>
</dbReference>
<evidence type="ECO:0000259" key="1">
    <source>
        <dbReference type="PROSITE" id="PS50191"/>
    </source>
</evidence>
<dbReference type="Pfam" id="PF00650">
    <property type="entry name" value="CRAL_TRIO"/>
    <property type="match status" value="1"/>
</dbReference>
<gene>
    <name evidence="2" type="ORF">MKK02DRAFT_45758</name>
</gene>
<dbReference type="EMBL" id="JAKWFO010000005">
    <property type="protein sequence ID" value="KAI9637048.1"/>
    <property type="molecule type" value="Genomic_DNA"/>
</dbReference>
<comment type="caution">
    <text evidence="2">The sequence shown here is derived from an EMBL/GenBank/DDBJ whole genome shotgun (WGS) entry which is preliminary data.</text>
</comment>
<dbReference type="InterPro" id="IPR001251">
    <property type="entry name" value="CRAL-TRIO_dom"/>
</dbReference>
<dbReference type="GO" id="GO:0008526">
    <property type="term" value="F:phosphatidylinositol transfer activity"/>
    <property type="evidence" value="ECO:0007669"/>
    <property type="project" value="TreeGrafter"/>
</dbReference>